<dbReference type="Proteomes" id="UP001159363">
    <property type="component" value="Chromosome 2"/>
</dbReference>
<reference evidence="3 4" key="1">
    <citation type="submission" date="2023-02" db="EMBL/GenBank/DDBJ databases">
        <title>LHISI_Scaffold_Assembly.</title>
        <authorList>
            <person name="Stuart O.P."/>
            <person name="Cleave R."/>
            <person name="Magrath M.J.L."/>
            <person name="Mikheyev A.S."/>
        </authorList>
    </citation>
    <scope>NUCLEOTIDE SEQUENCE [LARGE SCALE GENOMIC DNA]</scope>
    <source>
        <strain evidence="3">Daus_M_001</strain>
        <tissue evidence="3">Leg muscle</tissue>
    </source>
</reference>
<name>A0ABQ9ICN5_9NEOP</name>
<keyword evidence="1" id="KW-0378">Hydrolase</keyword>
<proteinExistence type="predicted"/>
<dbReference type="PANTHER" id="PTHR10340">
    <property type="entry name" value="SPHINGOMYELIN PHOSPHODIESTERASE"/>
    <property type="match status" value="1"/>
</dbReference>
<keyword evidence="2" id="KW-0325">Glycoprotein</keyword>
<keyword evidence="4" id="KW-1185">Reference proteome</keyword>
<evidence type="ECO:0000313" key="3">
    <source>
        <dbReference type="EMBL" id="KAJ8894391.1"/>
    </source>
</evidence>
<organism evidence="3 4">
    <name type="scientific">Dryococelus australis</name>
    <dbReference type="NCBI Taxonomy" id="614101"/>
    <lineage>
        <taxon>Eukaryota</taxon>
        <taxon>Metazoa</taxon>
        <taxon>Ecdysozoa</taxon>
        <taxon>Arthropoda</taxon>
        <taxon>Hexapoda</taxon>
        <taxon>Insecta</taxon>
        <taxon>Pterygota</taxon>
        <taxon>Neoptera</taxon>
        <taxon>Polyneoptera</taxon>
        <taxon>Phasmatodea</taxon>
        <taxon>Verophasmatodea</taxon>
        <taxon>Anareolatae</taxon>
        <taxon>Phasmatidae</taxon>
        <taxon>Eurycanthinae</taxon>
        <taxon>Dryococelus</taxon>
    </lineage>
</organism>
<evidence type="ECO:0000256" key="2">
    <source>
        <dbReference type="ARBA" id="ARBA00023180"/>
    </source>
</evidence>
<sequence>MIFFAEHADNDAVINRLCTLYLNNETCSPDVEWTVDADLGVKPDLLTPTVPVTMRYDGYTARSERRSDEELEVRVSVACITPSFLDLGCGVLTGTNAVTIVHVSDLHYDPRYVPGNEVPCGEPLCCRKPQQQPGNQSSGAGHWGDYRVCDMPLWTIRTMLQHIREQHPVRPRRLSKLLTSHQVKPGSIPGRVTPRFCKWESCRMMPLVCGFSWGYTVSAALAFHCCSIPTSFSPSSAIKTSFTVDWPRTPLGLDDEVALVFSVVCSDSDTS</sequence>
<evidence type="ECO:0000313" key="4">
    <source>
        <dbReference type="Proteomes" id="UP001159363"/>
    </source>
</evidence>
<dbReference type="InterPro" id="IPR029052">
    <property type="entry name" value="Metallo-depent_PP-like"/>
</dbReference>
<gene>
    <name evidence="3" type="ORF">PR048_007042</name>
</gene>
<dbReference type="PANTHER" id="PTHR10340:SF34">
    <property type="entry name" value="SPHINGOMYELIN PHOSPHODIESTERASE"/>
    <property type="match status" value="1"/>
</dbReference>
<accession>A0ABQ9ICN5</accession>
<evidence type="ECO:0000256" key="1">
    <source>
        <dbReference type="ARBA" id="ARBA00022801"/>
    </source>
</evidence>
<protein>
    <submittedName>
        <fullName evidence="3">Uncharacterized protein</fullName>
    </submittedName>
</protein>
<comment type="caution">
    <text evidence="3">The sequence shown here is derived from an EMBL/GenBank/DDBJ whole genome shotgun (WGS) entry which is preliminary data.</text>
</comment>
<dbReference type="SUPFAM" id="SSF56300">
    <property type="entry name" value="Metallo-dependent phosphatases"/>
    <property type="match status" value="1"/>
</dbReference>
<dbReference type="EMBL" id="JARBHB010000002">
    <property type="protein sequence ID" value="KAJ8894391.1"/>
    <property type="molecule type" value="Genomic_DNA"/>
</dbReference>